<name>A0A2T4CEH7_TRILO</name>
<accession>A0A2T4CEH7</accession>
<keyword evidence="2" id="KW-1185">Reference proteome</keyword>
<dbReference type="EMBL" id="KZ679127">
    <property type="protein sequence ID" value="PTB79946.1"/>
    <property type="molecule type" value="Genomic_DNA"/>
</dbReference>
<gene>
    <name evidence="1" type="ORF">M440DRAFT_1106899</name>
</gene>
<organism evidence="1 2">
    <name type="scientific">Trichoderma longibrachiatum ATCC 18648</name>
    <dbReference type="NCBI Taxonomy" id="983965"/>
    <lineage>
        <taxon>Eukaryota</taxon>
        <taxon>Fungi</taxon>
        <taxon>Dikarya</taxon>
        <taxon>Ascomycota</taxon>
        <taxon>Pezizomycotina</taxon>
        <taxon>Sordariomycetes</taxon>
        <taxon>Hypocreomycetidae</taxon>
        <taxon>Hypocreales</taxon>
        <taxon>Hypocreaceae</taxon>
        <taxon>Trichoderma</taxon>
    </lineage>
</organism>
<protein>
    <submittedName>
        <fullName evidence="1">Uncharacterized protein</fullName>
    </submittedName>
</protein>
<dbReference type="AlphaFoldDB" id="A0A2T4CEH7"/>
<reference evidence="1 2" key="1">
    <citation type="submission" date="2016-07" db="EMBL/GenBank/DDBJ databases">
        <title>Multiple horizontal gene transfer events from other fungi enriched the ability of initially mycotrophic Trichoderma (Ascomycota) to feed on dead plant biomass.</title>
        <authorList>
            <consortium name="DOE Joint Genome Institute"/>
            <person name="Aerts A."/>
            <person name="Atanasova L."/>
            <person name="Chenthamara K."/>
            <person name="Zhang J."/>
            <person name="Grujic M."/>
            <person name="Henrissat B."/>
            <person name="Kuo A."/>
            <person name="Salamov A."/>
            <person name="Lipzen A."/>
            <person name="Labutti K."/>
            <person name="Barry K."/>
            <person name="Miao Y."/>
            <person name="Rahimi M.J."/>
            <person name="Shen Q."/>
            <person name="Grigoriev I.V."/>
            <person name="Kubicek C.P."/>
            <person name="Druzhinina I.S."/>
        </authorList>
    </citation>
    <scope>NUCLEOTIDE SEQUENCE [LARGE SCALE GENOMIC DNA]</scope>
    <source>
        <strain evidence="1 2">ATCC 18648</strain>
    </source>
</reference>
<proteinExistence type="predicted"/>
<evidence type="ECO:0000313" key="1">
    <source>
        <dbReference type="EMBL" id="PTB79946.1"/>
    </source>
</evidence>
<sequence>MVQGYPRSTPSRTLVSAGCDNCGVASRLCHTTHEERQTRPKRASSRILHRQALRREKENGKDGHGWESKDALRDSWGMELSTSCQSSVPPLFLERRLVLQWLQCLIHHISDLPNLADSCASSMEKCDPHRLINDRDALVGPRQKHTTTLHASHSHTFVFAPCHGSAPMHERLLKGRVTGEGRQHAEAMKMAMAERQV</sequence>
<evidence type="ECO:0000313" key="2">
    <source>
        <dbReference type="Proteomes" id="UP000240760"/>
    </source>
</evidence>
<dbReference type="Proteomes" id="UP000240760">
    <property type="component" value="Unassembled WGS sequence"/>
</dbReference>